<dbReference type="GO" id="GO:0005634">
    <property type="term" value="C:nucleus"/>
    <property type="evidence" value="ECO:0007669"/>
    <property type="project" value="UniProtKB-SubCell"/>
</dbReference>
<evidence type="ECO:0000313" key="7">
    <source>
        <dbReference type="Proteomes" id="UP000799444"/>
    </source>
</evidence>
<organism evidence="6 7">
    <name type="scientific">Polyplosphaeria fusca</name>
    <dbReference type="NCBI Taxonomy" id="682080"/>
    <lineage>
        <taxon>Eukaryota</taxon>
        <taxon>Fungi</taxon>
        <taxon>Dikarya</taxon>
        <taxon>Ascomycota</taxon>
        <taxon>Pezizomycotina</taxon>
        <taxon>Dothideomycetes</taxon>
        <taxon>Pleosporomycetidae</taxon>
        <taxon>Pleosporales</taxon>
        <taxon>Tetraplosphaeriaceae</taxon>
        <taxon>Polyplosphaeria</taxon>
    </lineage>
</organism>
<dbReference type="Proteomes" id="UP000799444">
    <property type="component" value="Unassembled WGS sequence"/>
</dbReference>
<comment type="subcellular location">
    <subcellularLocation>
        <location evidence="1">Nucleus</location>
    </subcellularLocation>
</comment>
<evidence type="ECO:0000259" key="5">
    <source>
        <dbReference type="PROSITE" id="PS50048"/>
    </source>
</evidence>
<accession>A0A9P4R905</accession>
<dbReference type="InterPro" id="IPR036864">
    <property type="entry name" value="Zn2-C6_fun-type_DNA-bd_sf"/>
</dbReference>
<dbReference type="GO" id="GO:0000981">
    <property type="term" value="F:DNA-binding transcription factor activity, RNA polymerase II-specific"/>
    <property type="evidence" value="ECO:0007669"/>
    <property type="project" value="InterPro"/>
</dbReference>
<feature type="domain" description="Zn(2)-C6 fungal-type" evidence="5">
    <location>
        <begin position="28"/>
        <end position="57"/>
    </location>
</feature>
<dbReference type="PROSITE" id="PS50048">
    <property type="entry name" value="ZN2_CY6_FUNGAL_2"/>
    <property type="match status" value="1"/>
</dbReference>
<sequence>MHDKIAISRIDRRPTRGWDVDKIRTSRACSYCRSRKVKCTGEIQCQRCIVDGKACVYDQRRKKRSQNSITPAQQRRVASLLSDLHGRIAPEDQQQLEEFMGQLSELPAPITGRTGGDALKNASKCPAGGIQSETRVETYSVESNTENYELNDYFSDNIVSDVIVQDKPARIAIVQEPCDPVPRSNRPEMFPMDSSTLLQVLWYMQTESAIDAHEFLEIANSQSVLDGYSQWLESRGEHLDKFTQATRLQDSSHQSKACPTIQPTVEARPKERRISHDTTIGTVKLAVDVFFKSTCLLFYTIPSEQVEAILDGDFQMDNDTPFVYVLKRANTLQRKARLAELCGMAAVGVVFLREREDGEIPPAQLGDFLYCITKQLLDCAIEVNPFRAMKVCALLCMYNIFNKARVATAFVEFGLGLAKSHKLDEQYPAKMTVEEYLDHRRTWRTLVCFSNWLAASIGYSPAQAASNLHILQTEKENLNEDVVQRELVKVTIIKAKILSVILGNDPIADSEMDVFQKELRTLNEELPEWMNTKSLLAKQETTSLRRAVMYYHAFFLSATQLLYRLPMANLLYMQSVYVRPATESAVREGLLAARLAARLFSVMKDEGIIRRICWMCIYCSYATGLILLQSVAQKIITGTPGWASDIDLAKHCAGVLRFCAELDKVAMALETVLSSYVEVILEQSGERLAPNADEGPGENETVDYLFTIPGGDSVMDKAARDLLRLVQNPFERSLELISQGVLQPPPSQANMVNLSAAGMANPMEWSWEMQHCGLASSTEAHPEEPLQTGLRTIIEIDAGHFRAGKNESPWTVWTRPVS</sequence>
<dbReference type="EMBL" id="ML996106">
    <property type="protein sequence ID" value="KAF2739028.1"/>
    <property type="molecule type" value="Genomic_DNA"/>
</dbReference>
<reference evidence="6" key="1">
    <citation type="journal article" date="2020" name="Stud. Mycol.">
        <title>101 Dothideomycetes genomes: a test case for predicting lifestyles and emergence of pathogens.</title>
        <authorList>
            <person name="Haridas S."/>
            <person name="Albert R."/>
            <person name="Binder M."/>
            <person name="Bloem J."/>
            <person name="Labutti K."/>
            <person name="Salamov A."/>
            <person name="Andreopoulos B."/>
            <person name="Baker S."/>
            <person name="Barry K."/>
            <person name="Bills G."/>
            <person name="Bluhm B."/>
            <person name="Cannon C."/>
            <person name="Castanera R."/>
            <person name="Culley D."/>
            <person name="Daum C."/>
            <person name="Ezra D."/>
            <person name="Gonzalez J."/>
            <person name="Henrissat B."/>
            <person name="Kuo A."/>
            <person name="Liang C."/>
            <person name="Lipzen A."/>
            <person name="Lutzoni F."/>
            <person name="Magnuson J."/>
            <person name="Mondo S."/>
            <person name="Nolan M."/>
            <person name="Ohm R."/>
            <person name="Pangilinan J."/>
            <person name="Park H.-J."/>
            <person name="Ramirez L."/>
            <person name="Alfaro M."/>
            <person name="Sun H."/>
            <person name="Tritt A."/>
            <person name="Yoshinaga Y."/>
            <person name="Zwiers L.-H."/>
            <person name="Turgeon B."/>
            <person name="Goodwin S."/>
            <person name="Spatafora J."/>
            <person name="Crous P."/>
            <person name="Grigoriev I."/>
        </authorList>
    </citation>
    <scope>NUCLEOTIDE SEQUENCE</scope>
    <source>
        <strain evidence="6">CBS 125425</strain>
    </source>
</reference>
<protein>
    <recommendedName>
        <fullName evidence="5">Zn(2)-C6 fungal-type domain-containing protein</fullName>
    </recommendedName>
</protein>
<dbReference type="PANTHER" id="PTHR46910">
    <property type="entry name" value="TRANSCRIPTION FACTOR PDR1"/>
    <property type="match status" value="1"/>
</dbReference>
<dbReference type="InterPro" id="IPR050987">
    <property type="entry name" value="AtrR-like"/>
</dbReference>
<dbReference type="GO" id="GO:0003677">
    <property type="term" value="F:DNA binding"/>
    <property type="evidence" value="ECO:0007669"/>
    <property type="project" value="UniProtKB-KW"/>
</dbReference>
<dbReference type="CDD" id="cd00067">
    <property type="entry name" value="GAL4"/>
    <property type="match status" value="1"/>
</dbReference>
<dbReference type="PANTHER" id="PTHR46910:SF3">
    <property type="entry name" value="HALOTOLERANCE PROTEIN 9-RELATED"/>
    <property type="match status" value="1"/>
</dbReference>
<comment type="caution">
    <text evidence="6">The sequence shown here is derived from an EMBL/GenBank/DDBJ whole genome shotgun (WGS) entry which is preliminary data.</text>
</comment>
<dbReference type="OrthoDB" id="1919336at2759"/>
<proteinExistence type="predicted"/>
<dbReference type="InterPro" id="IPR001138">
    <property type="entry name" value="Zn2Cys6_DnaBD"/>
</dbReference>
<dbReference type="Pfam" id="PF00172">
    <property type="entry name" value="Zn_clus"/>
    <property type="match status" value="1"/>
</dbReference>
<dbReference type="SUPFAM" id="SSF57701">
    <property type="entry name" value="Zn2/Cys6 DNA-binding domain"/>
    <property type="match status" value="1"/>
</dbReference>
<keyword evidence="2" id="KW-0479">Metal-binding</keyword>
<dbReference type="CDD" id="cd12148">
    <property type="entry name" value="fungal_TF_MHR"/>
    <property type="match status" value="1"/>
</dbReference>
<evidence type="ECO:0000256" key="2">
    <source>
        <dbReference type="ARBA" id="ARBA00022723"/>
    </source>
</evidence>
<keyword evidence="3" id="KW-0238">DNA-binding</keyword>
<gene>
    <name evidence="6" type="ORF">EJ04DRAFT_519958</name>
</gene>
<name>A0A9P4R905_9PLEO</name>
<dbReference type="GO" id="GO:0008270">
    <property type="term" value="F:zinc ion binding"/>
    <property type="evidence" value="ECO:0007669"/>
    <property type="project" value="InterPro"/>
</dbReference>
<keyword evidence="4" id="KW-0539">Nucleus</keyword>
<evidence type="ECO:0000313" key="6">
    <source>
        <dbReference type="EMBL" id="KAF2739028.1"/>
    </source>
</evidence>
<evidence type="ECO:0000256" key="3">
    <source>
        <dbReference type="ARBA" id="ARBA00023125"/>
    </source>
</evidence>
<keyword evidence="7" id="KW-1185">Reference proteome</keyword>
<dbReference type="SMART" id="SM00066">
    <property type="entry name" value="GAL4"/>
    <property type="match status" value="1"/>
</dbReference>
<dbReference type="Gene3D" id="4.10.240.10">
    <property type="entry name" value="Zn(2)-C6 fungal-type DNA-binding domain"/>
    <property type="match status" value="1"/>
</dbReference>
<evidence type="ECO:0000256" key="1">
    <source>
        <dbReference type="ARBA" id="ARBA00004123"/>
    </source>
</evidence>
<dbReference type="AlphaFoldDB" id="A0A9P4R905"/>
<dbReference type="PROSITE" id="PS00463">
    <property type="entry name" value="ZN2_CY6_FUNGAL_1"/>
    <property type="match status" value="1"/>
</dbReference>
<evidence type="ECO:0000256" key="4">
    <source>
        <dbReference type="ARBA" id="ARBA00023242"/>
    </source>
</evidence>